<comment type="caution">
    <text evidence="1">The sequence shown here is derived from an EMBL/GenBank/DDBJ whole genome shotgun (WGS) entry which is preliminary data.</text>
</comment>
<name>A0A1J5Q341_9ZZZZ</name>
<reference evidence="1" key="1">
    <citation type="submission" date="2016-10" db="EMBL/GenBank/DDBJ databases">
        <title>Sequence of Gallionella enrichment culture.</title>
        <authorList>
            <person name="Poehlein A."/>
            <person name="Muehling M."/>
            <person name="Daniel R."/>
        </authorList>
    </citation>
    <scope>NUCLEOTIDE SEQUENCE</scope>
</reference>
<dbReference type="AlphaFoldDB" id="A0A1J5Q341"/>
<accession>A0A1J5Q341</accession>
<dbReference type="EMBL" id="MLJW01001549">
    <property type="protein sequence ID" value="OIQ77728.1"/>
    <property type="molecule type" value="Genomic_DNA"/>
</dbReference>
<proteinExistence type="predicted"/>
<protein>
    <submittedName>
        <fullName evidence="1">Uncharacterized protein</fullName>
    </submittedName>
</protein>
<sequence length="75" mass="7715">MTVSKSSSVVSSTEVRVSMPALLTSTSSRPYVSTAVRIIVCTSATFETSACTPTAWPPTASTRAISAVVSSGWAT</sequence>
<evidence type="ECO:0000313" key="1">
    <source>
        <dbReference type="EMBL" id="OIQ77728.1"/>
    </source>
</evidence>
<organism evidence="1">
    <name type="scientific">mine drainage metagenome</name>
    <dbReference type="NCBI Taxonomy" id="410659"/>
    <lineage>
        <taxon>unclassified sequences</taxon>
        <taxon>metagenomes</taxon>
        <taxon>ecological metagenomes</taxon>
    </lineage>
</organism>
<gene>
    <name evidence="1" type="ORF">GALL_405740</name>
</gene>